<reference evidence="2" key="2">
    <citation type="submission" date="2020-09" db="EMBL/GenBank/DDBJ databases">
        <authorList>
            <person name="Sun Q."/>
            <person name="Ohkuma M."/>
        </authorList>
    </citation>
    <scope>NUCLEOTIDE SEQUENCE</scope>
    <source>
        <strain evidence="2">JCM 4369</strain>
    </source>
</reference>
<dbReference type="Gene3D" id="3.30.450.30">
    <property type="entry name" value="Dynein light chain 2a, cytoplasmic"/>
    <property type="match status" value="1"/>
</dbReference>
<feature type="domain" description="Roadblock/LAMTOR2" evidence="1">
    <location>
        <begin position="10"/>
        <end position="100"/>
    </location>
</feature>
<organism evidence="2 3">
    <name type="scientific">Streptomyces filipinensis</name>
    <dbReference type="NCBI Taxonomy" id="66887"/>
    <lineage>
        <taxon>Bacteria</taxon>
        <taxon>Bacillati</taxon>
        <taxon>Actinomycetota</taxon>
        <taxon>Actinomycetes</taxon>
        <taxon>Kitasatosporales</taxon>
        <taxon>Streptomycetaceae</taxon>
        <taxon>Streptomyces</taxon>
    </lineage>
</organism>
<evidence type="ECO:0000313" key="2">
    <source>
        <dbReference type="EMBL" id="GGU76595.1"/>
    </source>
</evidence>
<dbReference type="PANTHER" id="PTHR36222:SF1">
    <property type="entry name" value="SERINE PROTEASE INHIBITOR RV3364C"/>
    <property type="match status" value="1"/>
</dbReference>
<reference evidence="2" key="1">
    <citation type="journal article" date="2014" name="Int. J. Syst. Evol. Microbiol.">
        <title>Complete genome sequence of Corynebacterium casei LMG S-19264T (=DSM 44701T), isolated from a smear-ripened cheese.</title>
        <authorList>
            <consortium name="US DOE Joint Genome Institute (JGI-PGF)"/>
            <person name="Walter F."/>
            <person name="Albersmeier A."/>
            <person name="Kalinowski J."/>
            <person name="Ruckert C."/>
        </authorList>
    </citation>
    <scope>NUCLEOTIDE SEQUENCE</scope>
    <source>
        <strain evidence="2">JCM 4369</strain>
    </source>
</reference>
<dbReference type="RefSeq" id="WP_191871023.1">
    <property type="nucleotide sequence ID" value="NZ_BMTD01000001.1"/>
</dbReference>
<dbReference type="AlphaFoldDB" id="A0A918I621"/>
<protein>
    <recommendedName>
        <fullName evidence="1">Roadblock/LAMTOR2 domain-containing protein</fullName>
    </recommendedName>
</protein>
<dbReference type="InterPro" id="IPR053141">
    <property type="entry name" value="Mycobact_SerProt_Inhib_Rv3364c"/>
</dbReference>
<comment type="caution">
    <text evidence="2">The sequence shown here is derived from an EMBL/GenBank/DDBJ whole genome shotgun (WGS) entry which is preliminary data.</text>
</comment>
<dbReference type="SMART" id="SM00960">
    <property type="entry name" value="Robl_LC7"/>
    <property type="match status" value="1"/>
</dbReference>
<evidence type="ECO:0000313" key="3">
    <source>
        <dbReference type="Proteomes" id="UP000618795"/>
    </source>
</evidence>
<keyword evidence="3" id="KW-1185">Reference proteome</keyword>
<name>A0A918I621_9ACTN</name>
<dbReference type="Pfam" id="PF03259">
    <property type="entry name" value="Robl_LC7"/>
    <property type="match status" value="1"/>
</dbReference>
<dbReference type="SUPFAM" id="SSF103196">
    <property type="entry name" value="Roadblock/LC7 domain"/>
    <property type="match status" value="1"/>
</dbReference>
<dbReference type="PANTHER" id="PTHR36222">
    <property type="entry name" value="SERINE PROTEASE INHIBITOR RV3364C"/>
    <property type="match status" value="1"/>
</dbReference>
<gene>
    <name evidence="2" type="ORF">GCM10010260_06030</name>
</gene>
<accession>A0A918I621</accession>
<evidence type="ECO:0000259" key="1">
    <source>
        <dbReference type="SMART" id="SM00960"/>
    </source>
</evidence>
<dbReference type="InterPro" id="IPR004942">
    <property type="entry name" value="Roadblock/LAMTOR2_dom"/>
</dbReference>
<proteinExistence type="predicted"/>
<dbReference type="Proteomes" id="UP000618795">
    <property type="component" value="Unassembled WGS sequence"/>
</dbReference>
<dbReference type="EMBL" id="BMTD01000001">
    <property type="protein sequence ID" value="GGU76595.1"/>
    <property type="molecule type" value="Genomic_DNA"/>
</dbReference>
<sequence>MRDTHSNSLGWLLDQELGCVEGVEYAVLMSGDGLLQARTTTIGQEDAEKLAAVTASLRAAGKAWDEHVGGKGMCQLLIESQGRIGLTTAAAHNTMLSVVTTGPSADVGLISHHMVRLAARLGHEMGVSDRGPALEGGTAT</sequence>